<dbReference type="Gene3D" id="1.20.1440.120">
    <property type="entry name" value="Recombination protein O, C-terminal domain"/>
    <property type="match status" value="1"/>
</dbReference>
<dbReference type="EMBL" id="BSNI01000002">
    <property type="protein sequence ID" value="GLQ18209.1"/>
    <property type="molecule type" value="Genomic_DNA"/>
</dbReference>
<keyword evidence="10" id="KW-1185">Reference proteome</keyword>
<comment type="function">
    <text evidence="7">Involved in DNA repair and RecF pathway recombination.</text>
</comment>
<evidence type="ECO:0000256" key="7">
    <source>
        <dbReference type="HAMAP-Rule" id="MF_00201"/>
    </source>
</evidence>
<dbReference type="RefSeq" id="WP_284364967.1">
    <property type="nucleotide sequence ID" value="NZ_BSNI01000002.1"/>
</dbReference>
<keyword evidence="5 7" id="KW-0234">DNA repair</keyword>
<comment type="similarity">
    <text evidence="1 7">Belongs to the RecO family.</text>
</comment>
<dbReference type="InterPro" id="IPR003717">
    <property type="entry name" value="RecO"/>
</dbReference>
<keyword evidence="3 7" id="KW-0227">DNA damage</keyword>
<dbReference type="HAMAP" id="MF_00201">
    <property type="entry name" value="RecO"/>
    <property type="match status" value="1"/>
</dbReference>
<name>A0ABQ5UUY7_9HYPH</name>
<dbReference type="Proteomes" id="UP001161405">
    <property type="component" value="Unassembled WGS sequence"/>
</dbReference>
<dbReference type="SUPFAM" id="SSF57863">
    <property type="entry name" value="ArfGap/RecO-like zinc finger"/>
    <property type="match status" value="1"/>
</dbReference>
<evidence type="ECO:0000256" key="4">
    <source>
        <dbReference type="ARBA" id="ARBA00023172"/>
    </source>
</evidence>
<reference evidence="9" key="2">
    <citation type="submission" date="2023-01" db="EMBL/GenBank/DDBJ databases">
        <title>Draft genome sequence of Maritalea porphyrae strain NBRC 107169.</title>
        <authorList>
            <person name="Sun Q."/>
            <person name="Mori K."/>
        </authorList>
    </citation>
    <scope>NUCLEOTIDE SEQUENCE</scope>
    <source>
        <strain evidence="9">NBRC 107169</strain>
    </source>
</reference>
<reference evidence="9" key="1">
    <citation type="journal article" date="2014" name="Int. J. Syst. Evol. Microbiol.">
        <title>Complete genome of a new Firmicutes species belonging to the dominant human colonic microbiota ('Ruminococcus bicirculans') reveals two chromosomes and a selective capacity to utilize plant glucans.</title>
        <authorList>
            <consortium name="NISC Comparative Sequencing Program"/>
            <person name="Wegmann U."/>
            <person name="Louis P."/>
            <person name="Goesmann A."/>
            <person name="Henrissat B."/>
            <person name="Duncan S.H."/>
            <person name="Flint H.J."/>
        </authorList>
    </citation>
    <scope>NUCLEOTIDE SEQUENCE</scope>
    <source>
        <strain evidence="9">NBRC 107169</strain>
    </source>
</reference>
<dbReference type="PANTHER" id="PTHR33991">
    <property type="entry name" value="DNA REPAIR PROTEIN RECO"/>
    <property type="match status" value="1"/>
</dbReference>
<dbReference type="InterPro" id="IPR037278">
    <property type="entry name" value="ARFGAP/RecO"/>
</dbReference>
<sequence>MEWRDEGLIIGTRKHGENAVIVEAMTTRHGRHLGLVRGGRSRRFAALLQPGNTVELNWRARLEDHLGAYTVEAKSLRAAELMQSRDRLSLSQLICEHLRVLPERDPHPRLLAEANAMHDNQADGYSLGCAIAKFEMRLLDELGFGIDAGSCALTGEQSGLSYVSPKTGRAVTAEAAKPYLDKLMRLPHIFGGALDLSEKDELEAAFALTEHFLNMHIWLPRQLSPPSARERLIKTICNGL</sequence>
<evidence type="ECO:0000313" key="10">
    <source>
        <dbReference type="Proteomes" id="UP001161405"/>
    </source>
</evidence>
<dbReference type="Pfam" id="PF02565">
    <property type="entry name" value="RecO_C"/>
    <property type="match status" value="1"/>
</dbReference>
<comment type="caution">
    <text evidence="9">The sequence shown here is derived from an EMBL/GenBank/DDBJ whole genome shotgun (WGS) entry which is preliminary data.</text>
</comment>
<evidence type="ECO:0000259" key="8">
    <source>
        <dbReference type="Pfam" id="PF11967"/>
    </source>
</evidence>
<evidence type="ECO:0000313" key="9">
    <source>
        <dbReference type="EMBL" id="GLQ18209.1"/>
    </source>
</evidence>
<gene>
    <name evidence="7 9" type="primary">recO</name>
    <name evidence="9" type="ORF">GCM10007879_24580</name>
</gene>
<feature type="domain" description="DNA replication/recombination mediator RecO N-terminal" evidence="8">
    <location>
        <begin position="1"/>
        <end position="70"/>
    </location>
</feature>
<evidence type="ECO:0000256" key="1">
    <source>
        <dbReference type="ARBA" id="ARBA00007452"/>
    </source>
</evidence>
<evidence type="ECO:0000256" key="5">
    <source>
        <dbReference type="ARBA" id="ARBA00023204"/>
    </source>
</evidence>
<accession>A0ABQ5UUY7</accession>
<dbReference type="Pfam" id="PF11967">
    <property type="entry name" value="RecO_N"/>
    <property type="match status" value="1"/>
</dbReference>
<dbReference type="InterPro" id="IPR042242">
    <property type="entry name" value="RecO_C"/>
</dbReference>
<protein>
    <recommendedName>
        <fullName evidence="2 7">DNA repair protein RecO</fullName>
    </recommendedName>
    <alternativeName>
        <fullName evidence="6 7">Recombination protein O</fullName>
    </alternativeName>
</protein>
<evidence type="ECO:0000256" key="3">
    <source>
        <dbReference type="ARBA" id="ARBA00022763"/>
    </source>
</evidence>
<dbReference type="NCBIfam" id="TIGR00613">
    <property type="entry name" value="reco"/>
    <property type="match status" value="1"/>
</dbReference>
<evidence type="ECO:0000256" key="2">
    <source>
        <dbReference type="ARBA" id="ARBA00021310"/>
    </source>
</evidence>
<keyword evidence="4 7" id="KW-0233">DNA recombination</keyword>
<organism evidence="9 10">
    <name type="scientific">Maritalea porphyrae</name>
    <dbReference type="NCBI Taxonomy" id="880732"/>
    <lineage>
        <taxon>Bacteria</taxon>
        <taxon>Pseudomonadati</taxon>
        <taxon>Pseudomonadota</taxon>
        <taxon>Alphaproteobacteria</taxon>
        <taxon>Hyphomicrobiales</taxon>
        <taxon>Devosiaceae</taxon>
        <taxon>Maritalea</taxon>
    </lineage>
</organism>
<proteinExistence type="inferred from homology"/>
<dbReference type="InterPro" id="IPR022572">
    <property type="entry name" value="DNA_rep/recomb_RecO_N"/>
</dbReference>
<dbReference type="InterPro" id="IPR012340">
    <property type="entry name" value="NA-bd_OB-fold"/>
</dbReference>
<evidence type="ECO:0000256" key="6">
    <source>
        <dbReference type="ARBA" id="ARBA00033409"/>
    </source>
</evidence>
<dbReference type="Gene3D" id="2.40.50.140">
    <property type="entry name" value="Nucleic acid-binding proteins"/>
    <property type="match status" value="1"/>
</dbReference>
<dbReference type="PANTHER" id="PTHR33991:SF1">
    <property type="entry name" value="DNA REPAIR PROTEIN RECO"/>
    <property type="match status" value="1"/>
</dbReference>
<dbReference type="SUPFAM" id="SSF50249">
    <property type="entry name" value="Nucleic acid-binding proteins"/>
    <property type="match status" value="1"/>
</dbReference>